<dbReference type="EMBL" id="QLQD01000082">
    <property type="protein sequence ID" value="RLU54871.1"/>
    <property type="molecule type" value="Genomic_DNA"/>
</dbReference>
<protein>
    <submittedName>
        <fullName evidence="2">Uncharacterized protein</fullName>
    </submittedName>
</protein>
<dbReference type="OrthoDB" id="9886957at2"/>
<evidence type="ECO:0000256" key="1">
    <source>
        <dbReference type="SAM" id="MobiDB-lite"/>
    </source>
</evidence>
<accession>A0A3L8GD83</accession>
<dbReference type="Proteomes" id="UP000269148">
    <property type="component" value="Unassembled WGS sequence"/>
</dbReference>
<evidence type="ECO:0000313" key="2">
    <source>
        <dbReference type="EMBL" id="RLU54871.1"/>
    </source>
</evidence>
<sequence>MINEEHINQTNSSKSRRQKSTQERLDDKIKQLEKAQENQEALQKKIRMLKDDIAILEGKRQQEIMADYGIDLQGLEAILATHKDELGGEG</sequence>
<dbReference type="AlphaFoldDB" id="A0A3L8GD83"/>
<comment type="caution">
    <text evidence="2">The sequence shown here is derived from an EMBL/GenBank/DDBJ whole genome shotgun (WGS) entry which is preliminary data.</text>
</comment>
<feature type="region of interest" description="Disordered" evidence="1">
    <location>
        <begin position="1"/>
        <end position="25"/>
    </location>
</feature>
<name>A0A3L8GD83_STRIN</name>
<evidence type="ECO:0000313" key="3">
    <source>
        <dbReference type="Proteomes" id="UP000269148"/>
    </source>
</evidence>
<gene>
    <name evidence="2" type="ORF">DIY07_09575</name>
</gene>
<proteinExistence type="predicted"/>
<reference evidence="2 3" key="1">
    <citation type="submission" date="2018-06" db="EMBL/GenBank/DDBJ databases">
        <title>Mutators as drivers of adaptation in pathogenic bacteria and a risk factor for host jumps and vaccine escape.</title>
        <authorList>
            <person name="Barnes A.C."/>
            <person name="Silayeva O."/>
        </authorList>
    </citation>
    <scope>NUCLEOTIDE SEQUENCE [LARGE SCALE GENOMIC DNA]</scope>
    <source>
        <strain evidence="2 3">QMA0445</strain>
    </source>
</reference>
<dbReference type="RefSeq" id="WP_121792112.1">
    <property type="nucleotide sequence ID" value="NZ_QLQC01000083.1"/>
</dbReference>
<organism evidence="2 3">
    <name type="scientific">Streptococcus iniae</name>
    <name type="common">Streptococcus shiloi</name>
    <dbReference type="NCBI Taxonomy" id="1346"/>
    <lineage>
        <taxon>Bacteria</taxon>
        <taxon>Bacillati</taxon>
        <taxon>Bacillota</taxon>
        <taxon>Bacilli</taxon>
        <taxon>Lactobacillales</taxon>
        <taxon>Streptococcaceae</taxon>
        <taxon>Streptococcus</taxon>
    </lineage>
</organism>